<dbReference type="AlphaFoldDB" id="A0A9D4RC41"/>
<accession>A0A9D4RC41</accession>
<dbReference type="Gene3D" id="1.10.3450.40">
    <property type="entry name" value="Signal recognition particle, SRP68 subunit, RNA-binding domain"/>
    <property type="match status" value="1"/>
</dbReference>
<dbReference type="InterPro" id="IPR026258">
    <property type="entry name" value="SRP68"/>
</dbReference>
<keyword evidence="5 12" id="KW-0963">Cytoplasm</keyword>
<evidence type="ECO:0000256" key="12">
    <source>
        <dbReference type="PIRNR" id="PIRNR038995"/>
    </source>
</evidence>
<dbReference type="GO" id="GO:0005829">
    <property type="term" value="C:cytosol"/>
    <property type="evidence" value="ECO:0007669"/>
    <property type="project" value="UniProtKB-ARBA"/>
</dbReference>
<evidence type="ECO:0000256" key="5">
    <source>
        <dbReference type="ARBA" id="ARBA00022490"/>
    </source>
</evidence>
<keyword evidence="8 12" id="KW-0733">Signal recognition particle</keyword>
<evidence type="ECO:0000256" key="11">
    <source>
        <dbReference type="ARBA" id="ARBA00029498"/>
    </source>
</evidence>
<comment type="caution">
    <text evidence="13">The sequence shown here is derived from an EMBL/GenBank/DDBJ whole genome shotgun (WGS) entry which is preliminary data.</text>
</comment>
<keyword evidence="14" id="KW-1185">Reference proteome</keyword>
<dbReference type="Proteomes" id="UP000828390">
    <property type="component" value="Unassembled WGS sequence"/>
</dbReference>
<dbReference type="GO" id="GO:0005786">
    <property type="term" value="C:signal recognition particle, endoplasmic reticulum targeting"/>
    <property type="evidence" value="ECO:0007669"/>
    <property type="project" value="UniProtKB-KW"/>
</dbReference>
<reference evidence="13" key="2">
    <citation type="submission" date="2020-11" db="EMBL/GenBank/DDBJ databases">
        <authorList>
            <person name="McCartney M.A."/>
            <person name="Auch B."/>
            <person name="Kono T."/>
            <person name="Mallez S."/>
            <person name="Becker A."/>
            <person name="Gohl D.M."/>
            <person name="Silverstein K.A.T."/>
            <person name="Koren S."/>
            <person name="Bechman K.B."/>
            <person name="Herman A."/>
            <person name="Abrahante J.E."/>
            <person name="Garbe J."/>
        </authorList>
    </citation>
    <scope>NUCLEOTIDE SEQUENCE</scope>
    <source>
        <strain evidence="13">Duluth1</strain>
        <tissue evidence="13">Whole animal</tissue>
    </source>
</reference>
<keyword evidence="10 12" id="KW-0687">Ribonucleoprotein</keyword>
<dbReference type="GO" id="GO:0008312">
    <property type="term" value="F:7S RNA binding"/>
    <property type="evidence" value="ECO:0007669"/>
    <property type="project" value="InterPro"/>
</dbReference>
<protein>
    <recommendedName>
        <fullName evidence="11 12">Signal recognition particle subunit SRP68</fullName>
        <shortName evidence="12">SRP68</shortName>
    </recommendedName>
</protein>
<dbReference type="GO" id="GO:0005047">
    <property type="term" value="F:signal recognition particle binding"/>
    <property type="evidence" value="ECO:0007669"/>
    <property type="project" value="InterPro"/>
</dbReference>
<dbReference type="GO" id="GO:0005730">
    <property type="term" value="C:nucleolus"/>
    <property type="evidence" value="ECO:0007669"/>
    <property type="project" value="UniProtKB-SubCell"/>
</dbReference>
<evidence type="ECO:0000256" key="1">
    <source>
        <dbReference type="ARBA" id="ARBA00004240"/>
    </source>
</evidence>
<dbReference type="PANTHER" id="PTHR12860:SF0">
    <property type="entry name" value="SIGNAL RECOGNITION PARTICLE SUBUNIT SRP68"/>
    <property type="match status" value="1"/>
</dbReference>
<name>A0A9D4RC41_DREPO</name>
<dbReference type="GO" id="GO:0005783">
    <property type="term" value="C:endoplasmic reticulum"/>
    <property type="evidence" value="ECO:0007669"/>
    <property type="project" value="UniProtKB-SubCell"/>
</dbReference>
<keyword evidence="9" id="KW-0539">Nucleus</keyword>
<gene>
    <name evidence="13" type="ORF">DPMN_025743</name>
</gene>
<evidence type="ECO:0000256" key="2">
    <source>
        <dbReference type="ARBA" id="ARBA00004496"/>
    </source>
</evidence>
<comment type="similarity">
    <text evidence="4 12">Belongs to the SRP68 family.</text>
</comment>
<dbReference type="FunFam" id="1.10.3450.40:FF:000001">
    <property type="entry name" value="Signal recognition particle subunit SRP68"/>
    <property type="match status" value="1"/>
</dbReference>
<evidence type="ECO:0000256" key="7">
    <source>
        <dbReference type="ARBA" id="ARBA00022884"/>
    </source>
</evidence>
<keyword evidence="6" id="KW-0256">Endoplasmic reticulum</keyword>
<dbReference type="PIRSF" id="PIRSF038995">
    <property type="entry name" value="SRP68"/>
    <property type="match status" value="1"/>
</dbReference>
<evidence type="ECO:0000256" key="10">
    <source>
        <dbReference type="ARBA" id="ARBA00023274"/>
    </source>
</evidence>
<dbReference type="CDD" id="cd15481">
    <property type="entry name" value="SRP68-RBD"/>
    <property type="match status" value="1"/>
</dbReference>
<evidence type="ECO:0000313" key="13">
    <source>
        <dbReference type="EMBL" id="KAH3862769.1"/>
    </source>
</evidence>
<evidence type="ECO:0000256" key="8">
    <source>
        <dbReference type="ARBA" id="ARBA00023135"/>
    </source>
</evidence>
<dbReference type="EMBL" id="JAIWYP010000002">
    <property type="protein sequence ID" value="KAH3862769.1"/>
    <property type="molecule type" value="Genomic_DNA"/>
</dbReference>
<dbReference type="GO" id="GO:0006614">
    <property type="term" value="P:SRP-dependent cotranslational protein targeting to membrane"/>
    <property type="evidence" value="ECO:0007669"/>
    <property type="project" value="InterPro"/>
</dbReference>
<evidence type="ECO:0000256" key="9">
    <source>
        <dbReference type="ARBA" id="ARBA00023242"/>
    </source>
</evidence>
<dbReference type="InterPro" id="IPR038253">
    <property type="entry name" value="SRP68_N_sf"/>
</dbReference>
<comment type="function">
    <text evidence="12">Component of the signal recognition particle (SRP) complex, a ribonucleoprotein complex that mediates the cotranslational targeting of secretory and membrane proteins to the endoplasmic reticulum (ER). The SRP complex interacts with the signal sequence in nascent secretory and membrane proteins and directs them to the membrane of the ER.</text>
</comment>
<organism evidence="13 14">
    <name type="scientific">Dreissena polymorpha</name>
    <name type="common">Zebra mussel</name>
    <name type="synonym">Mytilus polymorpha</name>
    <dbReference type="NCBI Taxonomy" id="45954"/>
    <lineage>
        <taxon>Eukaryota</taxon>
        <taxon>Metazoa</taxon>
        <taxon>Spiralia</taxon>
        <taxon>Lophotrochozoa</taxon>
        <taxon>Mollusca</taxon>
        <taxon>Bivalvia</taxon>
        <taxon>Autobranchia</taxon>
        <taxon>Heteroconchia</taxon>
        <taxon>Euheterodonta</taxon>
        <taxon>Imparidentia</taxon>
        <taxon>Neoheterodontei</taxon>
        <taxon>Myida</taxon>
        <taxon>Dreissenoidea</taxon>
        <taxon>Dreissenidae</taxon>
        <taxon>Dreissena</taxon>
    </lineage>
</organism>
<dbReference type="PANTHER" id="PTHR12860">
    <property type="entry name" value="SIGNAL RECOGNITION PARTICLE 68 KDA PROTEIN"/>
    <property type="match status" value="1"/>
</dbReference>
<dbReference type="GO" id="GO:0030942">
    <property type="term" value="F:endoplasmic reticulum signal peptide binding"/>
    <property type="evidence" value="ECO:0007669"/>
    <property type="project" value="InterPro"/>
</dbReference>
<evidence type="ECO:0000313" key="14">
    <source>
        <dbReference type="Proteomes" id="UP000828390"/>
    </source>
</evidence>
<keyword evidence="7 12" id="KW-0694">RNA-binding</keyword>
<evidence type="ECO:0000256" key="6">
    <source>
        <dbReference type="ARBA" id="ARBA00022824"/>
    </source>
</evidence>
<evidence type="ECO:0000256" key="3">
    <source>
        <dbReference type="ARBA" id="ARBA00004604"/>
    </source>
</evidence>
<reference evidence="13" key="1">
    <citation type="journal article" date="2019" name="bioRxiv">
        <title>The Genome of the Zebra Mussel, Dreissena polymorpha: A Resource for Invasive Species Research.</title>
        <authorList>
            <person name="McCartney M.A."/>
            <person name="Auch B."/>
            <person name="Kono T."/>
            <person name="Mallez S."/>
            <person name="Zhang Y."/>
            <person name="Obille A."/>
            <person name="Becker A."/>
            <person name="Abrahante J.E."/>
            <person name="Garbe J."/>
            <person name="Badalamenti J.P."/>
            <person name="Herman A."/>
            <person name="Mangelson H."/>
            <person name="Liachko I."/>
            <person name="Sullivan S."/>
            <person name="Sone E.D."/>
            <person name="Koren S."/>
            <person name="Silverstein K.A.T."/>
            <person name="Beckman K.B."/>
            <person name="Gohl D.M."/>
        </authorList>
    </citation>
    <scope>NUCLEOTIDE SEQUENCE</scope>
    <source>
        <strain evidence="13">Duluth1</strain>
        <tissue evidence="13">Whole animal</tissue>
    </source>
</reference>
<comment type="subcellular location">
    <subcellularLocation>
        <location evidence="2 12">Cytoplasm</location>
    </subcellularLocation>
    <subcellularLocation>
        <location evidence="1">Endoplasmic reticulum</location>
    </subcellularLocation>
    <subcellularLocation>
        <location evidence="3">Nucleus</location>
        <location evidence="3">Nucleolus</location>
    </subcellularLocation>
</comment>
<dbReference type="Pfam" id="PF16969">
    <property type="entry name" value="SRP68"/>
    <property type="match status" value="1"/>
</dbReference>
<sequence>MLRIMKLHRGYCSRRIKRIRKSLHFPQGDKRRVHPKKINIDVIKDVRYIQLPLFSAERAWAYGMQLKSEANTEPRKKFHMMSRLKKAVQYAEELFSLCEHDKCDARTKLEAQAYRNYIRGSLEFELEKWQSAIESYSSVKKIYESLAKAVTEEQQTMYLQRVGEIEPNIRYCAYNIGDENALSELMEMRRTAGGDFMSGELDTLLSQTREKQSATLSEVTWQGRTVAVKSEPVRLFLLNLQESAQEVERAEGLDNKISIYESLLKQCIDAQQVLRDSLQDDQNFKLAQRGQPMEGKVSNQHYLHSYLAYIKHTKTIERNLVLIDSMKCNLPGGQVEEGKKITKPQDLVRLYDIIIQNLGEIPNLHGIEDDESLQQEMQTRALGFKAFKCFYIAHSYAGAKKWKEAIGLYARVLEYTREASQQYKKLDRAAIYKGEQSALSDLAQEADSLKYSCHASSILDTDTLTDQMAHVSIANNKPLSERLDQYLEDSSLLKGKAKLVQFPPDFKAIPSRPLFFDLALNHVEMPGLEHKIEQKKAAGGITGAIKGWFWGQKK</sequence>
<evidence type="ECO:0000256" key="4">
    <source>
        <dbReference type="ARBA" id="ARBA00009352"/>
    </source>
</evidence>
<dbReference type="InterPro" id="IPR034652">
    <property type="entry name" value="SRP68-RBD"/>
</dbReference>
<proteinExistence type="inferred from homology"/>